<name>A0A8H3G4I9_9LECA</name>
<dbReference type="PROSITE" id="PS50297">
    <property type="entry name" value="ANK_REP_REGION"/>
    <property type="match status" value="5"/>
</dbReference>
<dbReference type="Pfam" id="PF12796">
    <property type="entry name" value="Ank_2"/>
    <property type="match status" value="2"/>
</dbReference>
<dbReference type="InterPro" id="IPR056884">
    <property type="entry name" value="NPHP3-like_N"/>
</dbReference>
<dbReference type="OrthoDB" id="195446at2759"/>
<dbReference type="PROSITE" id="PS50088">
    <property type="entry name" value="ANK_REPEAT"/>
    <property type="match status" value="7"/>
</dbReference>
<feature type="repeat" description="ANK" evidence="2">
    <location>
        <begin position="790"/>
        <end position="822"/>
    </location>
</feature>
<evidence type="ECO:0000256" key="2">
    <source>
        <dbReference type="PROSITE-ProRule" id="PRU00023"/>
    </source>
</evidence>
<feature type="repeat" description="ANK" evidence="2">
    <location>
        <begin position="757"/>
        <end position="789"/>
    </location>
</feature>
<evidence type="ECO:0008006" key="7">
    <source>
        <dbReference type="Google" id="ProtNLM"/>
    </source>
</evidence>
<proteinExistence type="predicted"/>
<dbReference type="Gene3D" id="3.40.50.300">
    <property type="entry name" value="P-loop containing nucleotide triphosphate hydrolases"/>
    <property type="match status" value="1"/>
</dbReference>
<feature type="repeat" description="ANK" evidence="2">
    <location>
        <begin position="694"/>
        <end position="723"/>
    </location>
</feature>
<evidence type="ECO:0000256" key="1">
    <source>
        <dbReference type="ARBA" id="ARBA00022737"/>
    </source>
</evidence>
<dbReference type="Pfam" id="PF00023">
    <property type="entry name" value="Ank"/>
    <property type="match status" value="1"/>
</dbReference>
<dbReference type="SMART" id="SM00248">
    <property type="entry name" value="ANK"/>
    <property type="match status" value="7"/>
</dbReference>
<dbReference type="SUPFAM" id="SSF52540">
    <property type="entry name" value="P-loop containing nucleoside triphosphate hydrolases"/>
    <property type="match status" value="1"/>
</dbReference>
<feature type="domain" description="Nephrocystin 3-like N-terminal" evidence="4">
    <location>
        <begin position="195"/>
        <end position="356"/>
    </location>
</feature>
<dbReference type="Gene3D" id="1.25.40.20">
    <property type="entry name" value="Ankyrin repeat-containing domain"/>
    <property type="match status" value="1"/>
</dbReference>
<evidence type="ECO:0000313" key="6">
    <source>
        <dbReference type="Proteomes" id="UP000664534"/>
    </source>
</evidence>
<dbReference type="Pfam" id="PF22939">
    <property type="entry name" value="WHD_GPIID"/>
    <property type="match status" value="1"/>
</dbReference>
<feature type="repeat" description="ANK" evidence="2">
    <location>
        <begin position="661"/>
        <end position="690"/>
    </location>
</feature>
<feature type="domain" description="GPI inositol-deacylase winged helix" evidence="3">
    <location>
        <begin position="471"/>
        <end position="563"/>
    </location>
</feature>
<accession>A0A8H3G4I9</accession>
<dbReference type="PANTHER" id="PTHR10039:SF16">
    <property type="entry name" value="GPI INOSITOL-DEACYLASE"/>
    <property type="match status" value="1"/>
</dbReference>
<dbReference type="PANTHER" id="PTHR10039">
    <property type="entry name" value="AMELOGENIN"/>
    <property type="match status" value="1"/>
</dbReference>
<dbReference type="InterPro" id="IPR036770">
    <property type="entry name" value="Ankyrin_rpt-contain_sf"/>
</dbReference>
<evidence type="ECO:0000259" key="3">
    <source>
        <dbReference type="Pfam" id="PF22939"/>
    </source>
</evidence>
<evidence type="ECO:0000259" key="4">
    <source>
        <dbReference type="Pfam" id="PF24883"/>
    </source>
</evidence>
<dbReference type="Pfam" id="PF24883">
    <property type="entry name" value="NPHP3_N"/>
    <property type="match status" value="1"/>
</dbReference>
<reference evidence="5" key="1">
    <citation type="submission" date="2021-03" db="EMBL/GenBank/DDBJ databases">
        <authorList>
            <person name="Tagirdzhanova G."/>
        </authorList>
    </citation>
    <scope>NUCLEOTIDE SEQUENCE</scope>
</reference>
<feature type="repeat" description="ANK" evidence="2">
    <location>
        <begin position="724"/>
        <end position="756"/>
    </location>
</feature>
<protein>
    <recommendedName>
        <fullName evidence="7">NACHT domain-containing protein</fullName>
    </recommendedName>
</protein>
<dbReference type="AlphaFoldDB" id="A0A8H3G4I9"/>
<sequence>MADPLSVTAVIIAVIQLTSTVGDLCFDYRKAVKGAAKDAARITNEVDELRSVLKDLLSIAEEEEEAGTHRLVALSKLTQPGGSLEKCREELNVLKIRLEPKYGSLHMKSSLTWPFKAGEIETALNGLNTLKSTLQLAMTADSAKSIFRVEDSMGRLEIWTQKLKMSDAQRALFEWLRAPDPSVNHHTARHKYEPGTGEWLLHSDGFKDWLKYKKMFLWIYGLPGSGKTILASTIISHVKQICQRQGSQHLLYFYFTFNDQRKRDMDGVLRSLLAQIVASRTVLPEQIKQLYDSNNKGQQQPDLASLRSTLLSVLETSDTYLVLDAADECLERAGLLELINDVKDNCPNVNILITSRREVDLEENFQGESKSMICIEDDVVSHDIQLHVQSQLKSDKQLQRWPEDLKAEVEAALVLGAKGMFRWVACQLDVLRDCLKPKLIRKKLGDLPKNLNETYDRILRSVPEPHLDDVHRALQWLIFSQRPMTLTELAEAVAVSVDEECFDVKDRFTSPFDILRLCASLVNLQGAEIDQEGKAIENEARAIGLAHYSVAEYLISDHIRNSEVKSFAVTPQKAHEYMAKSSLLYLESFDKNNSLYGSVHDDFPFLIYAARNWLDHFRAVLQPSKRLLESGCSFLQDASRPAYLNWLKLYDKNMGVDITPSGLYFACESGLPQLSKLLLDNGADANAQGDYFGNALQIAAALGHIDTVRLLLDRGADVNASGGEYGTALQAAACHQYIDIVQFLLDRGADVNAQEGRHVNALQAAVYKRSVDMIRLLLDRGADVTAQSWKSGNALQAAIEVGSIDIVRLLVDRGANVNAQEEYEGSALASAALRNEFEIAHFLLDRGADVNAQVCYGTALQAAIHFNRTEMAQFLLDRGADVNAQGPHGTALEMAESSGNIHLKRLLSGRGADDTGGCASMSI</sequence>
<feature type="repeat" description="ANK" evidence="2">
    <location>
        <begin position="823"/>
        <end position="855"/>
    </location>
</feature>
<feature type="repeat" description="ANK" evidence="2">
    <location>
        <begin position="858"/>
        <end position="887"/>
    </location>
</feature>
<evidence type="ECO:0000313" key="5">
    <source>
        <dbReference type="EMBL" id="CAF9936424.1"/>
    </source>
</evidence>
<comment type="caution">
    <text evidence="5">The sequence shown here is derived from an EMBL/GenBank/DDBJ whole genome shotgun (WGS) entry which is preliminary data.</text>
</comment>
<dbReference type="InterPro" id="IPR054471">
    <property type="entry name" value="GPIID_WHD"/>
</dbReference>
<dbReference type="EMBL" id="CAJPDT010000091">
    <property type="protein sequence ID" value="CAF9936424.1"/>
    <property type="molecule type" value="Genomic_DNA"/>
</dbReference>
<dbReference type="Proteomes" id="UP000664534">
    <property type="component" value="Unassembled WGS sequence"/>
</dbReference>
<keyword evidence="2" id="KW-0040">ANK repeat</keyword>
<dbReference type="InterPro" id="IPR027417">
    <property type="entry name" value="P-loop_NTPase"/>
</dbReference>
<gene>
    <name evidence="5" type="ORF">IMSHALPRED_010744</name>
</gene>
<dbReference type="SUPFAM" id="SSF48403">
    <property type="entry name" value="Ankyrin repeat"/>
    <property type="match status" value="1"/>
</dbReference>
<dbReference type="InterPro" id="IPR002110">
    <property type="entry name" value="Ankyrin_rpt"/>
</dbReference>
<keyword evidence="6" id="KW-1185">Reference proteome</keyword>
<organism evidence="5 6">
    <name type="scientific">Imshaugia aleurites</name>
    <dbReference type="NCBI Taxonomy" id="172621"/>
    <lineage>
        <taxon>Eukaryota</taxon>
        <taxon>Fungi</taxon>
        <taxon>Dikarya</taxon>
        <taxon>Ascomycota</taxon>
        <taxon>Pezizomycotina</taxon>
        <taxon>Lecanoromycetes</taxon>
        <taxon>OSLEUM clade</taxon>
        <taxon>Lecanoromycetidae</taxon>
        <taxon>Lecanorales</taxon>
        <taxon>Lecanorineae</taxon>
        <taxon>Parmeliaceae</taxon>
        <taxon>Imshaugia</taxon>
    </lineage>
</organism>
<keyword evidence="1" id="KW-0677">Repeat</keyword>